<name>A0ABY7DV88_MYAAR</name>
<gene>
    <name evidence="5" type="ORF">MAR_008155</name>
</gene>
<protein>
    <submittedName>
        <fullName evidence="5">LYST1-like protein</fullName>
    </submittedName>
</protein>
<dbReference type="SUPFAM" id="SSF53955">
    <property type="entry name" value="Lysozyme-like"/>
    <property type="match status" value="1"/>
</dbReference>
<dbReference type="Pfam" id="PF00959">
    <property type="entry name" value="Phage_lysozyme"/>
    <property type="match status" value="1"/>
</dbReference>
<evidence type="ECO:0000256" key="1">
    <source>
        <dbReference type="ARBA" id="ARBA00022529"/>
    </source>
</evidence>
<feature type="compositionally biased region" description="Basic and acidic residues" evidence="3">
    <location>
        <begin position="166"/>
        <end position="175"/>
    </location>
</feature>
<keyword evidence="4" id="KW-0732">Signal</keyword>
<keyword evidence="1" id="KW-0929">Antimicrobial</keyword>
<dbReference type="Proteomes" id="UP001164746">
    <property type="component" value="Chromosome 4"/>
</dbReference>
<proteinExistence type="predicted"/>
<evidence type="ECO:0000256" key="4">
    <source>
        <dbReference type="SAM" id="SignalP"/>
    </source>
</evidence>
<evidence type="ECO:0000256" key="3">
    <source>
        <dbReference type="SAM" id="MobiDB-lite"/>
    </source>
</evidence>
<dbReference type="PANTHER" id="PTHR37406:SF1">
    <property type="entry name" value="T4-TYPE LYSOZYME 1-RELATED"/>
    <property type="match status" value="1"/>
</dbReference>
<dbReference type="Gene3D" id="1.10.530.40">
    <property type="match status" value="1"/>
</dbReference>
<dbReference type="InterPro" id="IPR052619">
    <property type="entry name" value="Phage_lysozyme-like"/>
</dbReference>
<organism evidence="5 6">
    <name type="scientific">Mya arenaria</name>
    <name type="common">Soft-shell clam</name>
    <dbReference type="NCBI Taxonomy" id="6604"/>
    <lineage>
        <taxon>Eukaryota</taxon>
        <taxon>Metazoa</taxon>
        <taxon>Spiralia</taxon>
        <taxon>Lophotrochozoa</taxon>
        <taxon>Mollusca</taxon>
        <taxon>Bivalvia</taxon>
        <taxon>Autobranchia</taxon>
        <taxon>Heteroconchia</taxon>
        <taxon>Euheterodonta</taxon>
        <taxon>Imparidentia</taxon>
        <taxon>Neoheterodontei</taxon>
        <taxon>Myida</taxon>
        <taxon>Myoidea</taxon>
        <taxon>Myidae</taxon>
        <taxon>Mya</taxon>
    </lineage>
</organism>
<accession>A0ABY7DV88</accession>
<dbReference type="EMBL" id="CP111015">
    <property type="protein sequence ID" value="WAR01597.1"/>
    <property type="molecule type" value="Genomic_DNA"/>
</dbReference>
<keyword evidence="6" id="KW-1185">Reference proteome</keyword>
<dbReference type="InterPro" id="IPR023346">
    <property type="entry name" value="Lysozyme-like_dom_sf"/>
</dbReference>
<dbReference type="InterPro" id="IPR002196">
    <property type="entry name" value="Glyco_hydro_24"/>
</dbReference>
<feature type="signal peptide" evidence="4">
    <location>
        <begin position="1"/>
        <end position="22"/>
    </location>
</feature>
<evidence type="ECO:0000256" key="2">
    <source>
        <dbReference type="ARBA" id="ARBA00022638"/>
    </source>
</evidence>
<keyword evidence="2" id="KW-0081">Bacteriolytic enzyme</keyword>
<feature type="chain" id="PRO_5045583534" evidence="4">
    <location>
        <begin position="23"/>
        <end position="311"/>
    </location>
</feature>
<feature type="region of interest" description="Disordered" evidence="3">
    <location>
        <begin position="141"/>
        <end position="175"/>
    </location>
</feature>
<reference evidence="5" key="1">
    <citation type="submission" date="2022-11" db="EMBL/GenBank/DDBJ databases">
        <title>Centuries of genome instability and evolution in soft-shell clam transmissible cancer (bioRxiv).</title>
        <authorList>
            <person name="Hart S.F.M."/>
            <person name="Yonemitsu M.A."/>
            <person name="Giersch R.M."/>
            <person name="Beal B.F."/>
            <person name="Arriagada G."/>
            <person name="Davis B.W."/>
            <person name="Ostrander E.A."/>
            <person name="Goff S.P."/>
            <person name="Metzger M.J."/>
        </authorList>
    </citation>
    <scope>NUCLEOTIDE SEQUENCE</scope>
    <source>
        <strain evidence="5">MELC-2E11</strain>
        <tissue evidence="5">Siphon/mantle</tissue>
    </source>
</reference>
<dbReference type="InterPro" id="IPR023347">
    <property type="entry name" value="Lysozyme_dom_sf"/>
</dbReference>
<dbReference type="PANTHER" id="PTHR37406">
    <property type="entry name" value="T4-TYPE LYSOZYME 1-RELATED"/>
    <property type="match status" value="1"/>
</dbReference>
<sequence length="311" mass="35600">MAILRNIIVLVCFAHFFVQGGAQGNFDLNDNYKWSGYSEKPFKFRNFEDTEDAGYRYRITQNGPEYGIPIDTPGSKKPFEGAFTSNVPTTSLPSSSPMQKFERHFKIEEGVKDSGYMEFEKKNTVGVRNLKAQNVPEFRKPVDTPVSKEQTRSNVKTSLHSSQMQRLERQLHTDEGEKHSIYLDTKKNPTFGIGHKITRNDPEYGKPVGTTVSEERVYAVFKTDVAEAVKQTQRLYGSKGLTWPSEVQDILANMAFNNGIGNLEGFKKMKTALDDRNWQKAADEMEKSKWHKDDPNRVGRLVKRMRNVKEK</sequence>
<feature type="compositionally biased region" description="Polar residues" evidence="3">
    <location>
        <begin position="152"/>
        <end position="165"/>
    </location>
</feature>
<evidence type="ECO:0000313" key="5">
    <source>
        <dbReference type="EMBL" id="WAR01597.1"/>
    </source>
</evidence>
<evidence type="ECO:0000313" key="6">
    <source>
        <dbReference type="Proteomes" id="UP001164746"/>
    </source>
</evidence>